<dbReference type="EMBL" id="FQUY01000041">
    <property type="protein sequence ID" value="SHF61217.1"/>
    <property type="molecule type" value="Genomic_DNA"/>
</dbReference>
<keyword evidence="2" id="KW-1185">Reference proteome</keyword>
<accession>A0A1M5D2Y1</accession>
<protein>
    <submittedName>
        <fullName evidence="1">Uncharacterized protein</fullName>
    </submittedName>
</protein>
<proteinExistence type="predicted"/>
<evidence type="ECO:0000313" key="1">
    <source>
        <dbReference type="EMBL" id="SHF61217.1"/>
    </source>
</evidence>
<dbReference type="OrthoDB" id="1809280at2"/>
<reference evidence="2" key="1">
    <citation type="submission" date="2016-11" db="EMBL/GenBank/DDBJ databases">
        <authorList>
            <person name="Varghese N."/>
            <person name="Submissions S."/>
        </authorList>
    </citation>
    <scope>NUCLEOTIDE SEQUENCE [LARGE SCALE GENOMIC DNA]</scope>
    <source>
        <strain evidence="2">DSM 12395</strain>
    </source>
</reference>
<sequence>MIALVKYTARRDKDLLETISREVVEVIPGDLEEEYSDLVKIILPSIKKMLGDQEAEVIADEKLKYLGV</sequence>
<dbReference type="Proteomes" id="UP000184148">
    <property type="component" value="Unassembled WGS sequence"/>
</dbReference>
<dbReference type="AlphaFoldDB" id="A0A1M5D2Y1"/>
<organism evidence="1 2">
    <name type="scientific">Desulforamulus putei DSM 12395</name>
    <dbReference type="NCBI Taxonomy" id="1121429"/>
    <lineage>
        <taxon>Bacteria</taxon>
        <taxon>Bacillati</taxon>
        <taxon>Bacillota</taxon>
        <taxon>Clostridia</taxon>
        <taxon>Eubacteriales</taxon>
        <taxon>Peptococcaceae</taxon>
        <taxon>Desulforamulus</taxon>
    </lineage>
</organism>
<dbReference type="STRING" id="1121429.SAMN02745133_03092"/>
<dbReference type="RefSeq" id="WP_073240238.1">
    <property type="nucleotide sequence ID" value="NZ_FQUY01000041.1"/>
</dbReference>
<gene>
    <name evidence="1" type="ORF">SAMN02745133_03092</name>
</gene>
<name>A0A1M5D2Y1_9FIRM</name>
<evidence type="ECO:0000313" key="2">
    <source>
        <dbReference type="Proteomes" id="UP000184148"/>
    </source>
</evidence>